<feature type="transmembrane region" description="Helical" evidence="1">
    <location>
        <begin position="53"/>
        <end position="77"/>
    </location>
</feature>
<evidence type="ECO:0008006" key="4">
    <source>
        <dbReference type="Google" id="ProtNLM"/>
    </source>
</evidence>
<dbReference type="RefSeq" id="WP_146593781.1">
    <property type="nucleotide sequence ID" value="NZ_SJPT01000002.1"/>
</dbReference>
<proteinExistence type="predicted"/>
<reference evidence="2 3" key="1">
    <citation type="submission" date="2019-02" db="EMBL/GenBank/DDBJ databases">
        <title>Deep-cultivation of Planctomycetes and their phenomic and genomic characterization uncovers novel biology.</title>
        <authorList>
            <person name="Wiegand S."/>
            <person name="Jogler M."/>
            <person name="Boedeker C."/>
            <person name="Pinto D."/>
            <person name="Vollmers J."/>
            <person name="Rivas-Marin E."/>
            <person name="Kohn T."/>
            <person name="Peeters S.H."/>
            <person name="Heuer A."/>
            <person name="Rast P."/>
            <person name="Oberbeckmann S."/>
            <person name="Bunk B."/>
            <person name="Jeske O."/>
            <person name="Meyerdierks A."/>
            <person name="Storesund J.E."/>
            <person name="Kallscheuer N."/>
            <person name="Luecker S."/>
            <person name="Lage O.M."/>
            <person name="Pohl T."/>
            <person name="Merkel B.J."/>
            <person name="Hornburger P."/>
            <person name="Mueller R.-W."/>
            <person name="Bruemmer F."/>
            <person name="Labrenz M."/>
            <person name="Spormann A.M."/>
            <person name="Op Den Camp H."/>
            <person name="Overmann J."/>
            <person name="Amann R."/>
            <person name="Jetten M.S.M."/>
            <person name="Mascher T."/>
            <person name="Medema M.H."/>
            <person name="Devos D.P."/>
            <person name="Kaster A.-K."/>
            <person name="Ovreas L."/>
            <person name="Rohde M."/>
            <person name="Galperin M.Y."/>
            <person name="Jogler C."/>
        </authorList>
    </citation>
    <scope>NUCLEOTIDE SEQUENCE [LARGE SCALE GENOMIC DNA]</scope>
    <source>
        <strain evidence="2 3">Pla52o</strain>
    </source>
</reference>
<keyword evidence="1" id="KW-1133">Transmembrane helix</keyword>
<dbReference type="Proteomes" id="UP000316304">
    <property type="component" value="Unassembled WGS sequence"/>
</dbReference>
<evidence type="ECO:0000313" key="3">
    <source>
        <dbReference type="Proteomes" id="UP000316304"/>
    </source>
</evidence>
<name>A0A5C6CKW6_9BACT</name>
<evidence type="ECO:0000313" key="2">
    <source>
        <dbReference type="EMBL" id="TWU25088.1"/>
    </source>
</evidence>
<keyword evidence="3" id="KW-1185">Reference proteome</keyword>
<gene>
    <name evidence="2" type="ORF">Pla52o_13860</name>
</gene>
<comment type="caution">
    <text evidence="2">The sequence shown here is derived from an EMBL/GenBank/DDBJ whole genome shotgun (WGS) entry which is preliminary data.</text>
</comment>
<sequence>MMSKRNKILVDPTVQWSIAARVLSHWTIFLLCLVLINVSVRFFTVVVDQPLGAALRAAVFAQGPVVLVMLLLLPVFLRDTLVMSNRFAGPMYRLRTGLAAMASGAAISPIKFRTDDFWMAAADDFNIVLEQFNTLKAEKTQLQAELNQLREELALVD</sequence>
<dbReference type="OrthoDB" id="270597at2"/>
<feature type="transmembrane region" description="Helical" evidence="1">
    <location>
        <begin position="26"/>
        <end position="47"/>
    </location>
</feature>
<evidence type="ECO:0000256" key="1">
    <source>
        <dbReference type="SAM" id="Phobius"/>
    </source>
</evidence>
<organism evidence="2 3">
    <name type="scientific">Novipirellula galeiformis</name>
    <dbReference type="NCBI Taxonomy" id="2528004"/>
    <lineage>
        <taxon>Bacteria</taxon>
        <taxon>Pseudomonadati</taxon>
        <taxon>Planctomycetota</taxon>
        <taxon>Planctomycetia</taxon>
        <taxon>Pirellulales</taxon>
        <taxon>Pirellulaceae</taxon>
        <taxon>Novipirellula</taxon>
    </lineage>
</organism>
<accession>A0A5C6CKW6</accession>
<dbReference type="EMBL" id="SJPT01000002">
    <property type="protein sequence ID" value="TWU25088.1"/>
    <property type="molecule type" value="Genomic_DNA"/>
</dbReference>
<keyword evidence="1" id="KW-0812">Transmembrane</keyword>
<protein>
    <recommendedName>
        <fullName evidence="4">HAMP domain-containing protein</fullName>
    </recommendedName>
</protein>
<dbReference type="AlphaFoldDB" id="A0A5C6CKW6"/>
<keyword evidence="1" id="KW-0472">Membrane</keyword>